<evidence type="ECO:0000313" key="1">
    <source>
        <dbReference type="EMBL" id="VEF13483.1"/>
    </source>
</evidence>
<gene>
    <name evidence="1" type="ORF">NCTC9428_05180</name>
</gene>
<proteinExistence type="predicted"/>
<dbReference type="EMBL" id="LR134318">
    <property type="protein sequence ID" value="VEF13483.1"/>
    <property type="molecule type" value="Genomic_DNA"/>
</dbReference>
<dbReference type="Proteomes" id="UP000281909">
    <property type="component" value="Chromosome"/>
</dbReference>
<accession>A0A448E324</accession>
<sequence>MKSDNTSIAESIMDSAALFQVGVASEQPPINPLSLRERARVRGF</sequence>
<evidence type="ECO:0000313" key="2">
    <source>
        <dbReference type="Proteomes" id="UP000281909"/>
    </source>
</evidence>
<name>A0A448E324_PSEFL</name>
<reference evidence="1 2" key="1">
    <citation type="submission" date="2018-12" db="EMBL/GenBank/DDBJ databases">
        <authorList>
            <consortium name="Pathogen Informatics"/>
        </authorList>
    </citation>
    <scope>NUCLEOTIDE SEQUENCE [LARGE SCALE GENOMIC DNA]</scope>
    <source>
        <strain evidence="1 2">NCTC9428</strain>
    </source>
</reference>
<dbReference type="AlphaFoldDB" id="A0A448E324"/>
<protein>
    <submittedName>
        <fullName evidence="1">Uncharacterized protein</fullName>
    </submittedName>
</protein>
<organism evidence="1 2">
    <name type="scientific">Pseudomonas fluorescens</name>
    <dbReference type="NCBI Taxonomy" id="294"/>
    <lineage>
        <taxon>Bacteria</taxon>
        <taxon>Pseudomonadati</taxon>
        <taxon>Pseudomonadota</taxon>
        <taxon>Gammaproteobacteria</taxon>
        <taxon>Pseudomonadales</taxon>
        <taxon>Pseudomonadaceae</taxon>
        <taxon>Pseudomonas</taxon>
    </lineage>
</organism>